<comment type="caution">
    <text evidence="1">The sequence shown here is derived from an EMBL/GenBank/DDBJ whole genome shotgun (WGS) entry which is preliminary data.</text>
</comment>
<evidence type="ECO:0000313" key="2">
    <source>
        <dbReference type="EMBL" id="CAF4124423.1"/>
    </source>
</evidence>
<evidence type="ECO:0000313" key="3">
    <source>
        <dbReference type="Proteomes" id="UP000663891"/>
    </source>
</evidence>
<proteinExistence type="predicted"/>
<accession>A0A815TXP0</accession>
<gene>
    <name evidence="2" type="ORF">OKA104_LOCUS36908</name>
    <name evidence="1" type="ORF">VCS650_LOCUS42540</name>
</gene>
<evidence type="ECO:0000313" key="1">
    <source>
        <dbReference type="EMBL" id="CAF1506620.1"/>
    </source>
</evidence>
<protein>
    <submittedName>
        <fullName evidence="1">Uncharacterized protein</fullName>
    </submittedName>
</protein>
<dbReference type="EMBL" id="CAJOAY010005928">
    <property type="protein sequence ID" value="CAF4124423.1"/>
    <property type="molecule type" value="Genomic_DNA"/>
</dbReference>
<dbReference type="SUPFAM" id="SSF56399">
    <property type="entry name" value="ADP-ribosylation"/>
    <property type="match status" value="1"/>
</dbReference>
<name>A0A815TXP0_9BILA</name>
<sequence>MMESQFIVQWKKVSSYTQFENEYEIILRSGTQFRVKYHALDHPNGSYVVHLIEVDEKNHDNNHKALASSMNLEV</sequence>
<dbReference type="Proteomes" id="UP000663881">
    <property type="component" value="Unassembled WGS sequence"/>
</dbReference>
<dbReference type="AlphaFoldDB" id="A0A815TXP0"/>
<dbReference type="EMBL" id="CAJNON010002307">
    <property type="protein sequence ID" value="CAF1506620.1"/>
    <property type="molecule type" value="Genomic_DNA"/>
</dbReference>
<dbReference type="Proteomes" id="UP000663891">
    <property type="component" value="Unassembled WGS sequence"/>
</dbReference>
<reference evidence="1" key="1">
    <citation type="submission" date="2021-02" db="EMBL/GenBank/DDBJ databases">
        <authorList>
            <person name="Nowell W R."/>
        </authorList>
    </citation>
    <scope>NUCLEOTIDE SEQUENCE</scope>
</reference>
<dbReference type="OrthoDB" id="10062338at2759"/>
<organism evidence="1 3">
    <name type="scientific">Adineta steineri</name>
    <dbReference type="NCBI Taxonomy" id="433720"/>
    <lineage>
        <taxon>Eukaryota</taxon>
        <taxon>Metazoa</taxon>
        <taxon>Spiralia</taxon>
        <taxon>Gnathifera</taxon>
        <taxon>Rotifera</taxon>
        <taxon>Eurotatoria</taxon>
        <taxon>Bdelloidea</taxon>
        <taxon>Adinetida</taxon>
        <taxon>Adinetidae</taxon>
        <taxon>Adineta</taxon>
    </lineage>
</organism>